<evidence type="ECO:0000259" key="1">
    <source>
        <dbReference type="PROSITE" id="PS50018"/>
    </source>
</evidence>
<dbReference type="Gene3D" id="1.10.418.10">
    <property type="entry name" value="Calponin-like domain"/>
    <property type="match status" value="1"/>
</dbReference>
<name>A0A4P9Z6A4_9FUNG</name>
<dbReference type="PROSITE" id="PS50096">
    <property type="entry name" value="IQ"/>
    <property type="match status" value="6"/>
</dbReference>
<keyword evidence="4" id="KW-1185">Reference proteome</keyword>
<dbReference type="GO" id="GO:0005096">
    <property type="term" value="F:GTPase activator activity"/>
    <property type="evidence" value="ECO:0007669"/>
    <property type="project" value="TreeGrafter"/>
</dbReference>
<dbReference type="OrthoDB" id="775356at2759"/>
<dbReference type="InterPro" id="IPR001936">
    <property type="entry name" value="RasGAP_dom"/>
</dbReference>
<dbReference type="AlphaFoldDB" id="A0A4P9Z6A4"/>
<dbReference type="InterPro" id="IPR001715">
    <property type="entry name" value="CH_dom"/>
</dbReference>
<evidence type="ECO:0008006" key="5">
    <source>
        <dbReference type="Google" id="ProtNLM"/>
    </source>
</evidence>
<feature type="domain" description="Ras-GAP" evidence="1">
    <location>
        <begin position="588"/>
        <end position="816"/>
    </location>
</feature>
<protein>
    <recommendedName>
        <fullName evidence="5">Ras GTPase-activating-like protein IQGAP1</fullName>
    </recommendedName>
</protein>
<reference evidence="4" key="1">
    <citation type="journal article" date="2018" name="Nat. Microbiol.">
        <title>Leveraging single-cell genomics to expand the fungal tree of life.</title>
        <authorList>
            <person name="Ahrendt S.R."/>
            <person name="Quandt C.A."/>
            <person name="Ciobanu D."/>
            <person name="Clum A."/>
            <person name="Salamov A."/>
            <person name="Andreopoulos B."/>
            <person name="Cheng J.F."/>
            <person name="Woyke T."/>
            <person name="Pelin A."/>
            <person name="Henrissat B."/>
            <person name="Reynolds N.K."/>
            <person name="Benny G.L."/>
            <person name="Smith M.E."/>
            <person name="James T.Y."/>
            <person name="Grigoriev I.V."/>
        </authorList>
    </citation>
    <scope>NUCLEOTIDE SEQUENCE [LARGE SCALE GENOMIC DNA]</scope>
    <source>
        <strain evidence="4">Benny S71-1</strain>
    </source>
</reference>
<dbReference type="Pfam" id="PF03836">
    <property type="entry name" value="RasGAP_C"/>
    <property type="match status" value="1"/>
</dbReference>
<dbReference type="Proteomes" id="UP000278143">
    <property type="component" value="Unassembled WGS sequence"/>
</dbReference>
<dbReference type="SUPFAM" id="SSF47576">
    <property type="entry name" value="Calponin-homology domain, CH-domain"/>
    <property type="match status" value="1"/>
</dbReference>
<evidence type="ECO:0000313" key="4">
    <source>
        <dbReference type="Proteomes" id="UP000278143"/>
    </source>
</evidence>
<accession>A0A4P9Z6A4</accession>
<dbReference type="InterPro" id="IPR000593">
    <property type="entry name" value="RasGAP_C"/>
</dbReference>
<dbReference type="InterPro" id="IPR036872">
    <property type="entry name" value="CH_dom_sf"/>
</dbReference>
<proteinExistence type="predicted"/>
<dbReference type="SMART" id="SM00033">
    <property type="entry name" value="CH"/>
    <property type="match status" value="1"/>
</dbReference>
<dbReference type="Gene3D" id="1.10.506.10">
    <property type="entry name" value="GTPase Activation - p120gap, domain 1"/>
    <property type="match status" value="1"/>
</dbReference>
<dbReference type="GO" id="GO:0005938">
    <property type="term" value="C:cell cortex"/>
    <property type="evidence" value="ECO:0007669"/>
    <property type="project" value="TreeGrafter"/>
</dbReference>
<evidence type="ECO:0000313" key="3">
    <source>
        <dbReference type="EMBL" id="RKP27978.1"/>
    </source>
</evidence>
<dbReference type="PANTHER" id="PTHR14149:SF14">
    <property type="entry name" value="CALPONIN-HOMOLOGY (CH) DOMAIN-CONTAINING PROTEIN"/>
    <property type="match status" value="1"/>
</dbReference>
<dbReference type="InterPro" id="IPR000048">
    <property type="entry name" value="IQ_motif_EF-hand-BS"/>
</dbReference>
<organism evidence="3 4">
    <name type="scientific">Syncephalis pseudoplumigaleata</name>
    <dbReference type="NCBI Taxonomy" id="1712513"/>
    <lineage>
        <taxon>Eukaryota</taxon>
        <taxon>Fungi</taxon>
        <taxon>Fungi incertae sedis</taxon>
        <taxon>Zoopagomycota</taxon>
        <taxon>Zoopagomycotina</taxon>
        <taxon>Zoopagomycetes</taxon>
        <taxon>Zoopagales</taxon>
        <taxon>Piptocephalidaceae</taxon>
        <taxon>Syncephalis</taxon>
    </lineage>
</organism>
<dbReference type="SMART" id="SM00323">
    <property type="entry name" value="RasGAP"/>
    <property type="match status" value="1"/>
</dbReference>
<dbReference type="FunFam" id="1.10.506.10:FF:000004">
    <property type="entry name" value="IQ motif containing GTPase activating protein 1"/>
    <property type="match status" value="1"/>
</dbReference>
<dbReference type="Pfam" id="PF00616">
    <property type="entry name" value="RasGAP"/>
    <property type="match status" value="1"/>
</dbReference>
<evidence type="ECO:0000259" key="2">
    <source>
        <dbReference type="PROSITE" id="PS50021"/>
    </source>
</evidence>
<dbReference type="CDD" id="cd05127">
    <property type="entry name" value="RasGAP_IQGAP_like"/>
    <property type="match status" value="1"/>
</dbReference>
<dbReference type="InterPro" id="IPR008936">
    <property type="entry name" value="Rho_GTPase_activation_prot"/>
</dbReference>
<dbReference type="Pfam" id="PF00612">
    <property type="entry name" value="IQ"/>
    <property type="match status" value="1"/>
</dbReference>
<dbReference type="Gene3D" id="1.20.5.190">
    <property type="match status" value="1"/>
</dbReference>
<dbReference type="SUPFAM" id="SSF48350">
    <property type="entry name" value="GTPase activation domain, GAP"/>
    <property type="match status" value="1"/>
</dbReference>
<gene>
    <name evidence="3" type="ORF">SYNPS1DRAFT_26408</name>
</gene>
<dbReference type="EMBL" id="KZ989129">
    <property type="protein sequence ID" value="RKP27978.1"/>
    <property type="molecule type" value="Genomic_DNA"/>
</dbReference>
<dbReference type="PROSITE" id="PS50021">
    <property type="entry name" value="CH"/>
    <property type="match status" value="1"/>
</dbReference>
<dbReference type="CDD" id="cd21206">
    <property type="entry name" value="CH_IQGAP"/>
    <property type="match status" value="1"/>
</dbReference>
<sequence>MRPELPTDLNFTIEDAEDVAGMHGRIRLQRHDYSGRRDSQLLRPSAWMDFERRKLQAYEYLCHIGEAKEWIESCIGEELPPIVTLDERLRDGVILAKLIRHFEPDCVPKIFEAPKLQFRHSDNANRVFRGIRQIGLPESFIFELTDLYDKKNIPKVIYCIHALSHLLARRNRAPNIKNLVGKLEFTDAELLETQKELALSKIAMPAFNNIGNQLARELKEPIPETEPELSEEEGWEQQWKAHTDQLVMLQALSRGYLVRQQELHRHNQLKQHEMQFIHLQSLARGHLARVQQSRQQEALRQQTGHVEQLQALARGHLAREQAKARQRAWRQCEPMVVQLQSLARAQAARQATDARRGDLRQHEELAIRVQAMARGLLARARCEQLRRQREKEAAAAIKIQAVMRGALVRKAQREQEEHYICHVDKVVKIQSLFRAKMANRAYRNLTFGENPPLHTMKNFVHLLDDSEQDFEEELELERLRQQAIKKIRENQQTEVILNDLDVKIALLVRNRISLEEVIKASKRHYKIENDAQLASRMLGSLDKTSRQRLSSYQELFYLLQTQSSYLGQLLFIMNQRGTNEWSKKFIETVVLSLFGFAQNQREEYLLLKLFQTAIKIEIDSINEVSEFLRGNPVFIKLAMHYYRGAKERKYLRDLLQPLIREVVENPELDLESDPLVIYRSLIREEESRTGVRSQRPYDVQREDALTDAETRATLIRHLQQLRDHTERFINRIHASLNTMPFGIRLIARELKEALMHKFPNERETSIMKIVGHLVYYRYINPAIIAPESFDVIEMMISPLQRKNLAEIAKMLNQVSMGKMFADDNLFLQPLNNYVAFTSEKFAQYSLAVTQVQDPETFFSMDEFQDLTNTTKPTIFISEDELYSIHEMLEMHLDVLAPEVHDPLREILQELGHPPAHEDVSHGNEIVLELTPRVMHLSDGESDIKHLFFETKRYLLYIIRIQSGRTLLDILDRPVTQWEEQQYMQLRLKESSRKAAMSRPSTNRNSLMNITGVSFAALKQLARQNLEKLGTLGKVSRDNDYQDMVNAIATDIRNKHRRRVQRGEELRKIRDTQLHLQEKAQYLEEQKQSYLDYINACMAQLTTKSKKARPFPFTRQYFHLKDLERTGRVPKFGSYMYTADRLYQKGVLISIDQHSPKHYDRITLTISSDEPGIFTIVASMMGVKLPGGEMTLRLEDLLQAQFNNVPVLALFDGACKVNVNLLVFLINKKFYS</sequence>
<dbReference type="PROSITE" id="PS50018">
    <property type="entry name" value="RAS_GTPASE_ACTIV_2"/>
    <property type="match status" value="1"/>
</dbReference>
<dbReference type="SUPFAM" id="SSF143885">
    <property type="entry name" value="RGC domain-like"/>
    <property type="match status" value="1"/>
</dbReference>
<dbReference type="SMART" id="SM00015">
    <property type="entry name" value="IQ"/>
    <property type="match status" value="6"/>
</dbReference>
<feature type="domain" description="Calponin-homology (CH)" evidence="2">
    <location>
        <begin position="61"/>
        <end position="167"/>
    </location>
</feature>
<dbReference type="Pfam" id="PF00307">
    <property type="entry name" value="CH"/>
    <property type="match status" value="1"/>
</dbReference>
<dbReference type="PANTHER" id="PTHR14149">
    <property type="entry name" value="RAS GTPASE-ACTIVATING PROTEIN WITH IQ MOTIF"/>
    <property type="match status" value="1"/>
</dbReference>